<evidence type="ECO:0000313" key="1">
    <source>
        <dbReference type="EMBL" id="KAH3805855.1"/>
    </source>
</evidence>
<dbReference type="Proteomes" id="UP000828390">
    <property type="component" value="Unassembled WGS sequence"/>
</dbReference>
<keyword evidence="2" id="KW-1185">Reference proteome</keyword>
<gene>
    <name evidence="1" type="ORF">DPMN_134164</name>
</gene>
<name>A0A9D4FVN8_DREPO</name>
<reference evidence="1" key="2">
    <citation type="submission" date="2020-11" db="EMBL/GenBank/DDBJ databases">
        <authorList>
            <person name="McCartney M.A."/>
            <person name="Auch B."/>
            <person name="Kono T."/>
            <person name="Mallez S."/>
            <person name="Becker A."/>
            <person name="Gohl D.M."/>
            <person name="Silverstein K.A.T."/>
            <person name="Koren S."/>
            <person name="Bechman K.B."/>
            <person name="Herman A."/>
            <person name="Abrahante J.E."/>
            <person name="Garbe J."/>
        </authorList>
    </citation>
    <scope>NUCLEOTIDE SEQUENCE</scope>
    <source>
        <strain evidence="1">Duluth1</strain>
        <tissue evidence="1">Whole animal</tissue>
    </source>
</reference>
<proteinExistence type="predicted"/>
<dbReference type="EMBL" id="JAIWYP010000006">
    <property type="protein sequence ID" value="KAH3805855.1"/>
    <property type="molecule type" value="Genomic_DNA"/>
</dbReference>
<organism evidence="1 2">
    <name type="scientific">Dreissena polymorpha</name>
    <name type="common">Zebra mussel</name>
    <name type="synonym">Mytilus polymorpha</name>
    <dbReference type="NCBI Taxonomy" id="45954"/>
    <lineage>
        <taxon>Eukaryota</taxon>
        <taxon>Metazoa</taxon>
        <taxon>Spiralia</taxon>
        <taxon>Lophotrochozoa</taxon>
        <taxon>Mollusca</taxon>
        <taxon>Bivalvia</taxon>
        <taxon>Autobranchia</taxon>
        <taxon>Heteroconchia</taxon>
        <taxon>Euheterodonta</taxon>
        <taxon>Imparidentia</taxon>
        <taxon>Neoheterodontei</taxon>
        <taxon>Myida</taxon>
        <taxon>Dreissenoidea</taxon>
        <taxon>Dreissenidae</taxon>
        <taxon>Dreissena</taxon>
    </lineage>
</organism>
<dbReference type="AlphaFoldDB" id="A0A9D4FVN8"/>
<reference evidence="1" key="1">
    <citation type="journal article" date="2019" name="bioRxiv">
        <title>The Genome of the Zebra Mussel, Dreissena polymorpha: A Resource for Invasive Species Research.</title>
        <authorList>
            <person name="McCartney M.A."/>
            <person name="Auch B."/>
            <person name="Kono T."/>
            <person name="Mallez S."/>
            <person name="Zhang Y."/>
            <person name="Obille A."/>
            <person name="Becker A."/>
            <person name="Abrahante J.E."/>
            <person name="Garbe J."/>
            <person name="Badalamenti J.P."/>
            <person name="Herman A."/>
            <person name="Mangelson H."/>
            <person name="Liachko I."/>
            <person name="Sullivan S."/>
            <person name="Sone E.D."/>
            <person name="Koren S."/>
            <person name="Silverstein K.A.T."/>
            <person name="Beckman K.B."/>
            <person name="Gohl D.M."/>
        </authorList>
    </citation>
    <scope>NUCLEOTIDE SEQUENCE</scope>
    <source>
        <strain evidence="1">Duluth1</strain>
        <tissue evidence="1">Whole animal</tissue>
    </source>
</reference>
<comment type="caution">
    <text evidence="1">The sequence shown here is derived from an EMBL/GenBank/DDBJ whole genome shotgun (WGS) entry which is preliminary data.</text>
</comment>
<protein>
    <submittedName>
        <fullName evidence="1">Uncharacterized protein</fullName>
    </submittedName>
</protein>
<feature type="non-terminal residue" evidence="1">
    <location>
        <position position="87"/>
    </location>
</feature>
<sequence length="87" mass="9926">MSAFKKDVTSSTLALGVNQKNLILREKLHRDHPSKTRFWYCKGFWAPETQASAFSEDGVHLSTIGQKKFYTTIKAAIVSYQKENNCK</sequence>
<accession>A0A9D4FVN8</accession>
<evidence type="ECO:0000313" key="2">
    <source>
        <dbReference type="Proteomes" id="UP000828390"/>
    </source>
</evidence>